<comment type="caution">
    <text evidence="1">The sequence shown here is derived from an EMBL/GenBank/DDBJ whole genome shotgun (WGS) entry which is preliminary data.</text>
</comment>
<dbReference type="Proteomes" id="UP000669179">
    <property type="component" value="Unassembled WGS sequence"/>
</dbReference>
<name>A0A939P6I2_9ACTN</name>
<organism evidence="1 2">
    <name type="scientific">Actinomadura barringtoniae</name>
    <dbReference type="NCBI Taxonomy" id="1427535"/>
    <lineage>
        <taxon>Bacteria</taxon>
        <taxon>Bacillati</taxon>
        <taxon>Actinomycetota</taxon>
        <taxon>Actinomycetes</taxon>
        <taxon>Streptosporangiales</taxon>
        <taxon>Thermomonosporaceae</taxon>
        <taxon>Actinomadura</taxon>
    </lineage>
</organism>
<evidence type="ECO:0000313" key="2">
    <source>
        <dbReference type="Proteomes" id="UP000669179"/>
    </source>
</evidence>
<evidence type="ECO:0000313" key="1">
    <source>
        <dbReference type="EMBL" id="MBO2446411.1"/>
    </source>
</evidence>
<protein>
    <submittedName>
        <fullName evidence="1">Uncharacterized protein</fullName>
    </submittedName>
</protein>
<dbReference type="RefSeq" id="WP_208254018.1">
    <property type="nucleotide sequence ID" value="NZ_JAGEOJ010000002.1"/>
</dbReference>
<dbReference type="EMBL" id="JAGEOJ010000002">
    <property type="protein sequence ID" value="MBO2446411.1"/>
    <property type="molecule type" value="Genomic_DNA"/>
</dbReference>
<gene>
    <name evidence="1" type="ORF">J4573_04875</name>
</gene>
<dbReference type="AlphaFoldDB" id="A0A939P6I2"/>
<keyword evidence="2" id="KW-1185">Reference proteome</keyword>
<proteinExistence type="predicted"/>
<accession>A0A939P6I2</accession>
<sequence length="96" mass="9760">MTDDLSDRIAAAAQACTGVEGLSAEGGKYVTYRAGTPVRGVVVGDGEITVCVVAATDRPVLETAEDVGAAVAPLADGRPVHVVVADVQDKPVRRVS</sequence>
<reference evidence="1" key="1">
    <citation type="submission" date="2021-03" db="EMBL/GenBank/DDBJ databases">
        <authorList>
            <person name="Kanchanasin P."/>
            <person name="Saeng-In P."/>
            <person name="Phongsopitanun W."/>
            <person name="Yuki M."/>
            <person name="Kudo T."/>
            <person name="Ohkuma M."/>
            <person name="Tanasupawat S."/>
        </authorList>
    </citation>
    <scope>NUCLEOTIDE SEQUENCE</scope>
    <source>
        <strain evidence="1">GKU 128</strain>
    </source>
</reference>